<dbReference type="GeneID" id="78501480"/>
<protein>
    <submittedName>
        <fullName evidence="2">Uncharacterized protein</fullName>
    </submittedName>
</protein>
<dbReference type="STRING" id="604330.SAMN04489857_1290"/>
<name>A0A1H1M650_9ACTN</name>
<evidence type="ECO:0000313" key="2">
    <source>
        <dbReference type="EMBL" id="SDR81875.1"/>
    </source>
</evidence>
<organism evidence="2 4">
    <name type="scientific">Parafannyhessea umbonata</name>
    <dbReference type="NCBI Taxonomy" id="604330"/>
    <lineage>
        <taxon>Bacteria</taxon>
        <taxon>Bacillati</taxon>
        <taxon>Actinomycetota</taxon>
        <taxon>Coriobacteriia</taxon>
        <taxon>Coriobacteriales</taxon>
        <taxon>Atopobiaceae</taxon>
        <taxon>Parafannyhessea</taxon>
    </lineage>
</organism>
<reference evidence="2" key="1">
    <citation type="submission" date="2016-10" db="EMBL/GenBank/DDBJ databases">
        <authorList>
            <person name="de Groot N.N."/>
        </authorList>
    </citation>
    <scope>NUCLEOTIDE SEQUENCE [LARGE SCALE GENOMIC DNA]</scope>
    <source>
        <strain evidence="1">DSM 22619</strain>
        <strain evidence="2">DSM 22620</strain>
    </source>
</reference>
<dbReference type="EMBL" id="LT629759">
    <property type="protein sequence ID" value="SDR81875.1"/>
    <property type="molecule type" value="Genomic_DNA"/>
</dbReference>
<dbReference type="Proteomes" id="UP000198528">
    <property type="component" value="Unassembled WGS sequence"/>
</dbReference>
<accession>A0A1H1M650</accession>
<gene>
    <name evidence="1" type="ORF">SAMN04487824_1159</name>
    <name evidence="2" type="ORF">SAMN04489857_1290</name>
</gene>
<proteinExistence type="predicted"/>
<keyword evidence="3" id="KW-1185">Reference proteome</keyword>
<evidence type="ECO:0000313" key="3">
    <source>
        <dbReference type="Proteomes" id="UP000198528"/>
    </source>
</evidence>
<dbReference type="RefSeq" id="WP_172824997.1">
    <property type="nucleotide sequence ID" value="NZ_FMZL01000015.1"/>
</dbReference>
<evidence type="ECO:0000313" key="1">
    <source>
        <dbReference type="EMBL" id="SDC43954.1"/>
    </source>
</evidence>
<reference evidence="3 4" key="2">
    <citation type="submission" date="2016-10" db="EMBL/GenBank/DDBJ databases">
        <authorList>
            <person name="Varghese N."/>
            <person name="Submissions S."/>
        </authorList>
    </citation>
    <scope>NUCLEOTIDE SEQUENCE [LARGE SCALE GENOMIC DNA]</scope>
    <source>
        <strain evidence="3">DSM 22619</strain>
        <strain evidence="4">DSM 22620</strain>
    </source>
</reference>
<sequence length="70" mass="8471">MEESEKRFGRVLAWLDDDEKTVEFRRERPHTWLEELGELNEEGKLESVSRTLRFPRPKEEEHESDDAAWL</sequence>
<dbReference type="EMBL" id="FMZL01000015">
    <property type="protein sequence ID" value="SDC43954.1"/>
    <property type="molecule type" value="Genomic_DNA"/>
</dbReference>
<dbReference type="Proteomes" id="UP000199480">
    <property type="component" value="Chromosome I"/>
</dbReference>
<dbReference type="AlphaFoldDB" id="A0A1H1M650"/>
<evidence type="ECO:0000313" key="4">
    <source>
        <dbReference type="Proteomes" id="UP000199480"/>
    </source>
</evidence>